<proteinExistence type="predicted"/>
<evidence type="ECO:0000313" key="13">
    <source>
        <dbReference type="Proteomes" id="UP000594262"/>
    </source>
</evidence>
<keyword evidence="4 10" id="KW-1133">Transmembrane helix</keyword>
<keyword evidence="13" id="KW-1185">Reference proteome</keyword>
<name>A0A7M5XD64_9CNID</name>
<dbReference type="GO" id="GO:0004930">
    <property type="term" value="F:G protein-coupled receptor activity"/>
    <property type="evidence" value="ECO:0007669"/>
    <property type="project" value="UniProtKB-KW"/>
</dbReference>
<feature type="transmembrane region" description="Helical" evidence="10">
    <location>
        <begin position="286"/>
        <end position="305"/>
    </location>
</feature>
<dbReference type="AlphaFoldDB" id="A0A7M5XD64"/>
<keyword evidence="8" id="KW-0325">Glycoprotein</keyword>
<feature type="transmembrane region" description="Helical" evidence="10">
    <location>
        <begin position="251"/>
        <end position="274"/>
    </location>
</feature>
<reference evidence="12" key="1">
    <citation type="submission" date="2021-01" db="UniProtKB">
        <authorList>
            <consortium name="EnsemblMetazoa"/>
        </authorList>
    </citation>
    <scope>IDENTIFICATION</scope>
</reference>
<evidence type="ECO:0000259" key="11">
    <source>
        <dbReference type="PROSITE" id="PS50262"/>
    </source>
</evidence>
<evidence type="ECO:0000256" key="4">
    <source>
        <dbReference type="ARBA" id="ARBA00022989"/>
    </source>
</evidence>
<dbReference type="GO" id="GO:0005886">
    <property type="term" value="C:plasma membrane"/>
    <property type="evidence" value="ECO:0007669"/>
    <property type="project" value="UniProtKB-SubCell"/>
</dbReference>
<dbReference type="InterPro" id="IPR017452">
    <property type="entry name" value="GPCR_Rhodpsn_7TM"/>
</dbReference>
<feature type="transmembrane region" description="Helical" evidence="10">
    <location>
        <begin position="39"/>
        <end position="61"/>
    </location>
</feature>
<accession>A0A7M5XD64</accession>
<evidence type="ECO:0000256" key="8">
    <source>
        <dbReference type="ARBA" id="ARBA00023180"/>
    </source>
</evidence>
<keyword evidence="6 10" id="KW-0472">Membrane</keyword>
<evidence type="ECO:0000256" key="6">
    <source>
        <dbReference type="ARBA" id="ARBA00023136"/>
    </source>
</evidence>
<evidence type="ECO:0000256" key="3">
    <source>
        <dbReference type="ARBA" id="ARBA00022692"/>
    </source>
</evidence>
<dbReference type="Pfam" id="PF00001">
    <property type="entry name" value="7tm_1"/>
    <property type="match status" value="1"/>
</dbReference>
<evidence type="ECO:0000313" key="12">
    <source>
        <dbReference type="EnsemblMetazoa" id="CLYHEMP021223.1"/>
    </source>
</evidence>
<feature type="domain" description="G-protein coupled receptors family 1 profile" evidence="11">
    <location>
        <begin position="53"/>
        <end position="334"/>
    </location>
</feature>
<evidence type="ECO:0000256" key="2">
    <source>
        <dbReference type="ARBA" id="ARBA00022475"/>
    </source>
</evidence>
<organism evidence="12 13">
    <name type="scientific">Clytia hemisphaerica</name>
    <dbReference type="NCBI Taxonomy" id="252671"/>
    <lineage>
        <taxon>Eukaryota</taxon>
        <taxon>Metazoa</taxon>
        <taxon>Cnidaria</taxon>
        <taxon>Hydrozoa</taxon>
        <taxon>Hydroidolina</taxon>
        <taxon>Leptothecata</taxon>
        <taxon>Obeliida</taxon>
        <taxon>Clytiidae</taxon>
        <taxon>Clytia</taxon>
    </lineage>
</organism>
<evidence type="ECO:0000256" key="10">
    <source>
        <dbReference type="SAM" id="Phobius"/>
    </source>
</evidence>
<evidence type="ECO:0000256" key="5">
    <source>
        <dbReference type="ARBA" id="ARBA00023040"/>
    </source>
</evidence>
<dbReference type="PANTHER" id="PTHR24246:SF27">
    <property type="entry name" value="ADENOSINE RECEPTOR, ISOFORM A"/>
    <property type="match status" value="1"/>
</dbReference>
<sequence length="378" mass="42766">IFGRKVCDQCQWRPNIFFFLKMKCNNSQNWVMTPAMKNLLGIETSISIVVAILNIIEIVLIKRKKEKTNFDRLLMSLSMADLLYGALNGLLNALRIIQSNSDILFNVRLFFMLASTLHLLLIGTDRLVAVAKPLKHRVIATPKRIYWSIFLVWVLSISGLAIFQFFYQSSQNSPKTNSTDPLHSQQKLEQGVQKVESQIKSSIPFSNNTSTLSRLPNKTLQSNSTALWCNNNSMAVEIQIRSVDMYNKEKILAYCIIGAAVSLTILYSLVIYYVQRSQVVEIRRKVSLISILVPACFILFTIPYAVYSLLTQAKVDLSLNVVMLLNSGVNSVLYFFKNKFQTCTGVRSMSHVHVKRRTLSKTASSSLTTKEQLQDSGV</sequence>
<dbReference type="PANTHER" id="PTHR24246">
    <property type="entry name" value="OLFACTORY RECEPTOR AND ADENOSINE RECEPTOR"/>
    <property type="match status" value="1"/>
</dbReference>
<evidence type="ECO:0000256" key="9">
    <source>
        <dbReference type="ARBA" id="ARBA00023224"/>
    </source>
</evidence>
<keyword evidence="9" id="KW-0807">Transducer</keyword>
<dbReference type="Gene3D" id="1.20.1070.10">
    <property type="entry name" value="Rhodopsin 7-helix transmembrane proteins"/>
    <property type="match status" value="1"/>
</dbReference>
<feature type="transmembrane region" description="Helical" evidence="10">
    <location>
        <begin position="145"/>
        <end position="167"/>
    </location>
</feature>
<protein>
    <recommendedName>
        <fullName evidence="11">G-protein coupled receptors family 1 profile domain-containing protein</fullName>
    </recommendedName>
</protein>
<feature type="transmembrane region" description="Helical" evidence="10">
    <location>
        <begin position="317"/>
        <end position="336"/>
    </location>
</feature>
<dbReference type="SUPFAM" id="SSF81321">
    <property type="entry name" value="Family A G protein-coupled receptor-like"/>
    <property type="match status" value="1"/>
</dbReference>
<keyword evidence="3 10" id="KW-0812">Transmembrane</keyword>
<feature type="transmembrane region" description="Helical" evidence="10">
    <location>
        <begin position="103"/>
        <end position="124"/>
    </location>
</feature>
<comment type="subcellular location">
    <subcellularLocation>
        <location evidence="1">Cell membrane</location>
        <topology evidence="1">Multi-pass membrane protein</topology>
    </subcellularLocation>
</comment>
<keyword evidence="2" id="KW-1003">Cell membrane</keyword>
<evidence type="ECO:0000256" key="7">
    <source>
        <dbReference type="ARBA" id="ARBA00023170"/>
    </source>
</evidence>
<keyword evidence="5" id="KW-0297">G-protein coupled receptor</keyword>
<dbReference type="CDD" id="cd00637">
    <property type="entry name" value="7tm_classA_rhodopsin-like"/>
    <property type="match status" value="1"/>
</dbReference>
<dbReference type="InterPro" id="IPR000276">
    <property type="entry name" value="GPCR_Rhodpsn"/>
</dbReference>
<dbReference type="PROSITE" id="PS50262">
    <property type="entry name" value="G_PROTEIN_RECEP_F1_2"/>
    <property type="match status" value="1"/>
</dbReference>
<evidence type="ECO:0000256" key="1">
    <source>
        <dbReference type="ARBA" id="ARBA00004651"/>
    </source>
</evidence>
<dbReference type="OrthoDB" id="5980742at2759"/>
<dbReference type="Proteomes" id="UP000594262">
    <property type="component" value="Unplaced"/>
</dbReference>
<keyword evidence="7" id="KW-0675">Receptor</keyword>
<feature type="transmembrane region" description="Helical" evidence="10">
    <location>
        <begin position="73"/>
        <end position="97"/>
    </location>
</feature>
<dbReference type="EnsemblMetazoa" id="CLYHEMT021223.1">
    <property type="protein sequence ID" value="CLYHEMP021223.1"/>
    <property type="gene ID" value="CLYHEMG021223"/>
</dbReference>